<comment type="subcellular location">
    <subcellularLocation>
        <location evidence="1">Membrane</location>
        <topology evidence="1">Multi-pass membrane protein</topology>
    </subcellularLocation>
</comment>
<evidence type="ECO:0000313" key="18">
    <source>
        <dbReference type="Proteomes" id="UP000030745"/>
    </source>
</evidence>
<evidence type="ECO:0000256" key="1">
    <source>
        <dbReference type="ARBA" id="ARBA00004141"/>
    </source>
</evidence>
<dbReference type="GO" id="GO:0016020">
    <property type="term" value="C:membrane"/>
    <property type="evidence" value="ECO:0007669"/>
    <property type="project" value="UniProtKB-SubCell"/>
</dbReference>
<dbReference type="GeneID" id="24137898"/>
<dbReference type="OMA" id="AISMIYV"/>
<evidence type="ECO:0000256" key="6">
    <source>
        <dbReference type="ARBA" id="ARBA00023136"/>
    </source>
</evidence>
<dbReference type="PANTHER" id="PTHR48022:SF2">
    <property type="entry name" value="PLASTIDIC GLUCOSE TRANSPORTER 4"/>
    <property type="match status" value="1"/>
</dbReference>
<dbReference type="Proteomes" id="UP000030745">
    <property type="component" value="Unassembled WGS sequence"/>
</dbReference>
<dbReference type="GO" id="GO:0005351">
    <property type="term" value="F:carbohydrate:proton symporter activity"/>
    <property type="evidence" value="ECO:0007669"/>
    <property type="project" value="TreeGrafter"/>
</dbReference>
<comment type="similarity">
    <text evidence="2 14">Belongs to the major facilitator superfamily. Sugar transporter (TC 2.A.1.1) family.</text>
</comment>
<sequence>MAGGIAILPGGGADDTPTEGSRSYAIVVCVFASLGGIFFGYDQGVTGGVLVMDSFLNDFCIGYDGNTGAQCRASSSDLPDNWSTFTTLFNVLYYMGCIVGAYLGGYIADKYGRRATIFSAGVLFCVGTLMLVLTNKMGHTLALIARIIQGFGVGNSSFSLPIFGAEMAPKELRGMLSGFMQMSIVTGLLLAGIINYVVQYDEHGWRVTNAVAMAFPVVVMAGIFCVPESPRWMYKAKGRAQAETALKRLRRTENVGAELQAIGDAIEEEGDNTSTWADLWHPSIRPRLLIACSLQLLQQATGINPIFTYGGQIFKDVVGDGIVSLLIFQIVNFLSTIPAMYWVDKVGRRKLLLVGAAGMVIGHLVSAISFTAGCKGDTSKSDCSTGAGWTMIVFTAFFIFNFAISWGPVCWIYPAEIFPMNVRAKAVSASTMTNWCMGSLMIGIPKLFPYLNINGVFFLFTALCALAGVYVWFKCPETKGLLLEDIELLFGNGAPVCTQKSVDIETPKRDEA</sequence>
<feature type="transmembrane region" description="Helical" evidence="15">
    <location>
        <begin position="450"/>
        <end position="473"/>
    </location>
</feature>
<evidence type="ECO:0000256" key="7">
    <source>
        <dbReference type="ARBA" id="ARBA00044637"/>
    </source>
</evidence>
<dbReference type="PROSITE" id="PS50850">
    <property type="entry name" value="MFS"/>
    <property type="match status" value="1"/>
</dbReference>
<dbReference type="AlphaFoldDB" id="A0A067BNQ9"/>
<comment type="catalytic activity">
    <reaction evidence="7">
        <text>D-galactose(in) = D-galactose(out)</text>
        <dbReference type="Rhea" id="RHEA:34915"/>
        <dbReference type="ChEBI" id="CHEBI:4139"/>
    </reaction>
    <physiologicalReaction direction="right-to-left" evidence="7">
        <dbReference type="Rhea" id="RHEA:34917"/>
    </physiologicalReaction>
</comment>
<dbReference type="InterPro" id="IPR005828">
    <property type="entry name" value="MFS_sugar_transport-like"/>
</dbReference>
<protein>
    <recommendedName>
        <fullName evidence="13">Hexose transporter 1</fullName>
    </recommendedName>
</protein>
<feature type="transmembrane region" description="Helical" evidence="15">
    <location>
        <begin position="322"/>
        <end position="344"/>
    </location>
</feature>
<evidence type="ECO:0000259" key="16">
    <source>
        <dbReference type="PROSITE" id="PS50850"/>
    </source>
</evidence>
<feature type="transmembrane region" description="Helical" evidence="15">
    <location>
        <begin position="210"/>
        <end position="227"/>
    </location>
</feature>
<dbReference type="KEGG" id="spar:SPRG_16259"/>
<dbReference type="PROSITE" id="PS00216">
    <property type="entry name" value="SUGAR_TRANSPORT_1"/>
    <property type="match status" value="2"/>
</dbReference>
<feature type="transmembrane region" description="Helical" evidence="15">
    <location>
        <begin position="115"/>
        <end position="134"/>
    </location>
</feature>
<dbReference type="FunFam" id="1.20.1250.20:FF:000129">
    <property type="entry name" value="Major Facilitator Superfamily (MFS)"/>
    <property type="match status" value="1"/>
</dbReference>
<evidence type="ECO:0000256" key="8">
    <source>
        <dbReference type="ARBA" id="ARBA00044648"/>
    </source>
</evidence>
<evidence type="ECO:0000256" key="11">
    <source>
        <dbReference type="ARBA" id="ARBA00044668"/>
    </source>
</evidence>
<feature type="transmembrane region" description="Helical" evidence="15">
    <location>
        <begin position="351"/>
        <end position="372"/>
    </location>
</feature>
<dbReference type="VEuPathDB" id="FungiDB:SPRG_16259"/>
<dbReference type="RefSeq" id="XP_012210907.1">
    <property type="nucleotide sequence ID" value="XM_012355517.1"/>
</dbReference>
<keyword evidence="18" id="KW-1185">Reference proteome</keyword>
<evidence type="ECO:0000256" key="2">
    <source>
        <dbReference type="ARBA" id="ARBA00010992"/>
    </source>
</evidence>
<dbReference type="PANTHER" id="PTHR48022">
    <property type="entry name" value="PLASTIDIC GLUCOSE TRANSPORTER 4"/>
    <property type="match status" value="1"/>
</dbReference>
<feature type="transmembrane region" description="Helical" evidence="15">
    <location>
        <begin position="24"/>
        <end position="41"/>
    </location>
</feature>
<evidence type="ECO:0000256" key="5">
    <source>
        <dbReference type="ARBA" id="ARBA00022989"/>
    </source>
</evidence>
<comment type="catalytic activity">
    <reaction evidence="8">
        <text>D-glucose(out) = D-glucose(in)</text>
        <dbReference type="Rhea" id="RHEA:60376"/>
        <dbReference type="ChEBI" id="CHEBI:4167"/>
    </reaction>
    <physiologicalReaction direction="left-to-right" evidence="8">
        <dbReference type="Rhea" id="RHEA:60377"/>
    </physiologicalReaction>
</comment>
<reference evidence="17 18" key="1">
    <citation type="journal article" date="2013" name="PLoS Genet.">
        <title>Distinctive expansion of potential virulence genes in the genome of the oomycete fish pathogen Saprolegnia parasitica.</title>
        <authorList>
            <person name="Jiang R.H."/>
            <person name="de Bruijn I."/>
            <person name="Haas B.J."/>
            <person name="Belmonte R."/>
            <person name="Lobach L."/>
            <person name="Christie J."/>
            <person name="van den Ackerveken G."/>
            <person name="Bottin A."/>
            <person name="Bulone V."/>
            <person name="Diaz-Moreno S.M."/>
            <person name="Dumas B."/>
            <person name="Fan L."/>
            <person name="Gaulin E."/>
            <person name="Govers F."/>
            <person name="Grenville-Briggs L.J."/>
            <person name="Horner N.R."/>
            <person name="Levin J.Z."/>
            <person name="Mammella M."/>
            <person name="Meijer H.J."/>
            <person name="Morris P."/>
            <person name="Nusbaum C."/>
            <person name="Oome S."/>
            <person name="Phillips A.J."/>
            <person name="van Rooyen D."/>
            <person name="Rzeszutek E."/>
            <person name="Saraiva M."/>
            <person name="Secombes C.J."/>
            <person name="Seidl M.F."/>
            <person name="Snel B."/>
            <person name="Stassen J.H."/>
            <person name="Sykes S."/>
            <person name="Tripathy S."/>
            <person name="van den Berg H."/>
            <person name="Vega-Arreguin J.C."/>
            <person name="Wawra S."/>
            <person name="Young S.K."/>
            <person name="Zeng Q."/>
            <person name="Dieguez-Uribeondo J."/>
            <person name="Russ C."/>
            <person name="Tyler B.M."/>
            <person name="van West P."/>
        </authorList>
    </citation>
    <scope>NUCLEOTIDE SEQUENCE [LARGE SCALE GENOMIC DNA]</scope>
    <source>
        <strain evidence="17 18">CBS 223.65</strain>
    </source>
</reference>
<dbReference type="Pfam" id="PF00083">
    <property type="entry name" value="Sugar_tr"/>
    <property type="match status" value="1"/>
</dbReference>
<comment type="catalytic activity">
    <reaction evidence="11">
        <text>D-glucosamine(out) = D-glucosamine(in)</text>
        <dbReference type="Rhea" id="RHEA:78423"/>
        <dbReference type="ChEBI" id="CHEBI:58723"/>
    </reaction>
    <physiologicalReaction direction="left-to-right" evidence="11">
        <dbReference type="Rhea" id="RHEA:78424"/>
    </physiologicalReaction>
</comment>
<comment type="subunit">
    <text evidence="3">Homodimer.</text>
</comment>
<dbReference type="STRING" id="695850.A0A067BNQ9"/>
<keyword evidence="4 15" id="KW-0812">Transmembrane</keyword>
<comment type="catalytic activity">
    <reaction evidence="9">
        <text>D-xylose(out) = D-xylose(in)</text>
        <dbReference type="Rhea" id="RHEA:78427"/>
        <dbReference type="ChEBI" id="CHEBI:53455"/>
    </reaction>
    <physiologicalReaction direction="left-to-right" evidence="9">
        <dbReference type="Rhea" id="RHEA:78428"/>
    </physiologicalReaction>
</comment>
<dbReference type="InterPro" id="IPR020846">
    <property type="entry name" value="MFS_dom"/>
</dbReference>
<feature type="transmembrane region" description="Helical" evidence="15">
    <location>
        <begin position="175"/>
        <end position="198"/>
    </location>
</feature>
<proteinExistence type="inferred from homology"/>
<dbReference type="InterPro" id="IPR050360">
    <property type="entry name" value="MFS_Sugar_Transporters"/>
</dbReference>
<evidence type="ECO:0000256" key="10">
    <source>
        <dbReference type="ARBA" id="ARBA00044662"/>
    </source>
</evidence>
<dbReference type="Gene3D" id="1.20.1250.20">
    <property type="entry name" value="MFS general substrate transporter like domains"/>
    <property type="match status" value="1"/>
</dbReference>
<dbReference type="EMBL" id="KK583444">
    <property type="protein sequence ID" value="KDO18385.1"/>
    <property type="molecule type" value="Genomic_DNA"/>
</dbReference>
<feature type="transmembrane region" description="Helical" evidence="15">
    <location>
        <begin position="91"/>
        <end position="108"/>
    </location>
</feature>
<comment type="catalytic activity">
    <reaction evidence="10">
        <text>D-mannose(out) = D-mannose(in)</text>
        <dbReference type="Rhea" id="RHEA:78391"/>
        <dbReference type="ChEBI" id="CHEBI:4208"/>
    </reaction>
    <physiologicalReaction direction="left-to-right" evidence="10">
        <dbReference type="Rhea" id="RHEA:78392"/>
    </physiologicalReaction>
</comment>
<dbReference type="PRINTS" id="PR00171">
    <property type="entry name" value="SUGRTRNSPORT"/>
</dbReference>
<accession>A0A067BNQ9</accession>
<dbReference type="InterPro" id="IPR036259">
    <property type="entry name" value="MFS_trans_sf"/>
</dbReference>
<dbReference type="InterPro" id="IPR003663">
    <property type="entry name" value="Sugar/inositol_transpt"/>
</dbReference>
<feature type="transmembrane region" description="Helical" evidence="15">
    <location>
        <begin position="392"/>
        <end position="414"/>
    </location>
</feature>
<evidence type="ECO:0000256" key="13">
    <source>
        <dbReference type="ARBA" id="ARBA00044780"/>
    </source>
</evidence>
<dbReference type="NCBIfam" id="TIGR00879">
    <property type="entry name" value="SP"/>
    <property type="match status" value="1"/>
</dbReference>
<comment type="catalytic activity">
    <reaction evidence="12">
        <text>D-fructose(out) = D-fructose(in)</text>
        <dbReference type="Rhea" id="RHEA:60372"/>
        <dbReference type="ChEBI" id="CHEBI:37721"/>
    </reaction>
    <physiologicalReaction direction="left-to-right" evidence="12">
        <dbReference type="Rhea" id="RHEA:60373"/>
    </physiologicalReaction>
</comment>
<keyword evidence="5 15" id="KW-1133">Transmembrane helix</keyword>
<dbReference type="InterPro" id="IPR005829">
    <property type="entry name" value="Sugar_transporter_CS"/>
</dbReference>
<name>A0A067BNQ9_SAPPC</name>
<gene>
    <name evidence="17" type="ORF">SPRG_16259</name>
</gene>
<dbReference type="OrthoDB" id="61561at2759"/>
<evidence type="ECO:0000313" key="17">
    <source>
        <dbReference type="EMBL" id="KDO18385.1"/>
    </source>
</evidence>
<feature type="domain" description="Major facilitator superfamily (MFS) profile" evidence="16">
    <location>
        <begin position="28"/>
        <end position="479"/>
    </location>
</feature>
<evidence type="ECO:0000256" key="3">
    <source>
        <dbReference type="ARBA" id="ARBA00011738"/>
    </source>
</evidence>
<keyword evidence="14" id="KW-0813">Transport</keyword>
<evidence type="ECO:0000256" key="14">
    <source>
        <dbReference type="RuleBase" id="RU003346"/>
    </source>
</evidence>
<dbReference type="PROSITE" id="PS00217">
    <property type="entry name" value="SUGAR_TRANSPORT_2"/>
    <property type="match status" value="1"/>
</dbReference>
<evidence type="ECO:0000256" key="9">
    <source>
        <dbReference type="ARBA" id="ARBA00044656"/>
    </source>
</evidence>
<evidence type="ECO:0000256" key="15">
    <source>
        <dbReference type="SAM" id="Phobius"/>
    </source>
</evidence>
<keyword evidence="6 15" id="KW-0472">Membrane</keyword>
<dbReference type="SUPFAM" id="SSF103473">
    <property type="entry name" value="MFS general substrate transporter"/>
    <property type="match status" value="1"/>
</dbReference>
<evidence type="ECO:0000256" key="12">
    <source>
        <dbReference type="ARBA" id="ARBA00044710"/>
    </source>
</evidence>
<evidence type="ECO:0000256" key="4">
    <source>
        <dbReference type="ARBA" id="ARBA00022692"/>
    </source>
</evidence>
<organism evidence="17 18">
    <name type="scientific">Saprolegnia parasitica (strain CBS 223.65)</name>
    <dbReference type="NCBI Taxonomy" id="695850"/>
    <lineage>
        <taxon>Eukaryota</taxon>
        <taxon>Sar</taxon>
        <taxon>Stramenopiles</taxon>
        <taxon>Oomycota</taxon>
        <taxon>Saprolegniomycetes</taxon>
        <taxon>Saprolegniales</taxon>
        <taxon>Saprolegniaceae</taxon>
        <taxon>Saprolegnia</taxon>
    </lineage>
</organism>